<reference evidence="1" key="1">
    <citation type="journal article" date="2020" name="Fungal Divers.">
        <title>Resolving the Mortierellaceae phylogeny through synthesis of multi-gene phylogenetics and phylogenomics.</title>
        <authorList>
            <person name="Vandepol N."/>
            <person name="Liber J."/>
            <person name="Desiro A."/>
            <person name="Na H."/>
            <person name="Kennedy M."/>
            <person name="Barry K."/>
            <person name="Grigoriev I.V."/>
            <person name="Miller A.N."/>
            <person name="O'Donnell K."/>
            <person name="Stajich J.E."/>
            <person name="Bonito G."/>
        </authorList>
    </citation>
    <scope>NUCLEOTIDE SEQUENCE</scope>
    <source>
        <strain evidence="1">NRRL 6426</strain>
    </source>
</reference>
<keyword evidence="2" id="KW-1185">Reference proteome</keyword>
<dbReference type="AlphaFoldDB" id="A0A9P5S1L9"/>
<dbReference type="EMBL" id="JAAAUQ010000235">
    <property type="protein sequence ID" value="KAF9152570.1"/>
    <property type="molecule type" value="Genomic_DNA"/>
</dbReference>
<name>A0A9P5S1L9_9FUNG</name>
<proteinExistence type="predicted"/>
<sequence>MAKLSEMDMAVAGVMRMVDEALEDIPVKEGKVLFAVGNGTLKSGLNLTSNMARIQGCISGRVSDIHGMPYLCLQGQADPTRQAIYEISATA</sequence>
<evidence type="ECO:0000313" key="1">
    <source>
        <dbReference type="EMBL" id="KAF9152570.1"/>
    </source>
</evidence>
<dbReference type="Proteomes" id="UP000748756">
    <property type="component" value="Unassembled WGS sequence"/>
</dbReference>
<evidence type="ECO:0000313" key="2">
    <source>
        <dbReference type="Proteomes" id="UP000748756"/>
    </source>
</evidence>
<gene>
    <name evidence="1" type="ORF">BG015_005057</name>
</gene>
<dbReference type="OrthoDB" id="2333153at2759"/>
<organism evidence="1 2">
    <name type="scientific">Linnemannia schmuckeri</name>
    <dbReference type="NCBI Taxonomy" id="64567"/>
    <lineage>
        <taxon>Eukaryota</taxon>
        <taxon>Fungi</taxon>
        <taxon>Fungi incertae sedis</taxon>
        <taxon>Mucoromycota</taxon>
        <taxon>Mortierellomycotina</taxon>
        <taxon>Mortierellomycetes</taxon>
        <taxon>Mortierellales</taxon>
        <taxon>Mortierellaceae</taxon>
        <taxon>Linnemannia</taxon>
    </lineage>
</organism>
<comment type="caution">
    <text evidence="1">The sequence shown here is derived from an EMBL/GenBank/DDBJ whole genome shotgun (WGS) entry which is preliminary data.</text>
</comment>
<accession>A0A9P5S1L9</accession>
<protein>
    <submittedName>
        <fullName evidence="1">Uncharacterized protein</fullName>
    </submittedName>
</protein>